<evidence type="ECO:0000259" key="2">
    <source>
        <dbReference type="Pfam" id="PF25500"/>
    </source>
</evidence>
<dbReference type="Pfam" id="PF25500">
    <property type="entry name" value="DUF7913"/>
    <property type="match status" value="1"/>
</dbReference>
<evidence type="ECO:0000313" key="5">
    <source>
        <dbReference type="Proteomes" id="UP001318860"/>
    </source>
</evidence>
<feature type="domain" description="DUF7915" evidence="3">
    <location>
        <begin position="194"/>
        <end position="298"/>
    </location>
</feature>
<name>A0ABR0VPB7_REHGL</name>
<accession>A0ABR0VPB7</accession>
<comment type="caution">
    <text evidence="4">The sequence shown here is derived from an EMBL/GenBank/DDBJ whole genome shotgun (WGS) entry which is preliminary data.</text>
</comment>
<dbReference type="EMBL" id="JABTTQ020000910">
    <property type="protein sequence ID" value="KAK6137087.1"/>
    <property type="molecule type" value="Genomic_DNA"/>
</dbReference>
<evidence type="ECO:0000259" key="3">
    <source>
        <dbReference type="Pfam" id="PF25502"/>
    </source>
</evidence>
<feature type="region of interest" description="Disordered" evidence="1">
    <location>
        <begin position="434"/>
        <end position="455"/>
    </location>
</feature>
<keyword evidence="5" id="KW-1185">Reference proteome</keyword>
<dbReference type="PANTHER" id="PTHR33913:SF1">
    <property type="entry name" value="DRBM DOMAIN-CONTAINING PROTEIN"/>
    <property type="match status" value="1"/>
</dbReference>
<feature type="domain" description="DUF7913" evidence="2">
    <location>
        <begin position="39"/>
        <end position="158"/>
    </location>
</feature>
<dbReference type="Pfam" id="PF25502">
    <property type="entry name" value="DUF7915"/>
    <property type="match status" value="1"/>
</dbReference>
<sequence length="729" mass="81607">MCNVVDGVEEARRAAMVEKGVTMASGLESEAERVAVKWEVGPTKDVVQAFMETLVDPRLASRVSVNDPPSIDAQKSVARQMRAVVLLYNYYHRKQKPELEFLDFVSFCKLALSLRPSLTSFMNLMNERESVELNVAEDRLSVTEKAVKDACDITMALDASKDVPTTEGCPISKIAVLLIDSKRENCLLQFGAVTEGVWSPFEKDLNESNINREILVQEKMGKKRKISNQKRTDDSKFLQLGFDVVKDITGIDSSDIVILETHVTYSLSKEKSAVQFYMMQYRKPFSTNQIVPLTFLVERKDLCLPSLNGYNARSITNSGEKELTRGKDLDHIHIDSSVMNVGTSDKIANEHSEFNKKKCKHSFGSKAASSVNIFHNTSEDENVTDESVKRRDALVSAKKDASRISLENLDDGNDKRETGQKIAKDFNATEKLNKRGDTAVDSAKNKGSRTRNENVSEKFNIRRGVADDVKGESIICSEIFDNDDYEYLKGSLSGTSKGLQSMIDLTKTCPKNGDTRKKLNSRISVYMRKNNSPAQHDSHGPKDGINLKVEMPDLLKSNDTLCIDEKVTADNGDMTIFCNQSGIAVTEDPRVQLEALHNIEEKNLLNSEDLQNAVSLLSRKRQELCSQICSMEDELALYEDYIQRIRDGGEVVLARQCIKSIVSGNNDLLMKNETQIQDKGHQPGEDHHCNPQSERDFNLSSKGCLECSPCEARESAAAQMIAMIRQRFE</sequence>
<organism evidence="4 5">
    <name type="scientific">Rehmannia glutinosa</name>
    <name type="common">Chinese foxglove</name>
    <dbReference type="NCBI Taxonomy" id="99300"/>
    <lineage>
        <taxon>Eukaryota</taxon>
        <taxon>Viridiplantae</taxon>
        <taxon>Streptophyta</taxon>
        <taxon>Embryophyta</taxon>
        <taxon>Tracheophyta</taxon>
        <taxon>Spermatophyta</taxon>
        <taxon>Magnoliopsida</taxon>
        <taxon>eudicotyledons</taxon>
        <taxon>Gunneridae</taxon>
        <taxon>Pentapetalae</taxon>
        <taxon>asterids</taxon>
        <taxon>lamiids</taxon>
        <taxon>Lamiales</taxon>
        <taxon>Orobanchaceae</taxon>
        <taxon>Rehmannieae</taxon>
        <taxon>Rehmannia</taxon>
    </lineage>
</organism>
<dbReference type="Proteomes" id="UP001318860">
    <property type="component" value="Unassembled WGS sequence"/>
</dbReference>
<evidence type="ECO:0000313" key="4">
    <source>
        <dbReference type="EMBL" id="KAK6137087.1"/>
    </source>
</evidence>
<reference evidence="4 5" key="1">
    <citation type="journal article" date="2021" name="Comput. Struct. Biotechnol. J.">
        <title>De novo genome assembly of the potent medicinal plant Rehmannia glutinosa using nanopore technology.</title>
        <authorList>
            <person name="Ma L."/>
            <person name="Dong C."/>
            <person name="Song C."/>
            <person name="Wang X."/>
            <person name="Zheng X."/>
            <person name="Niu Y."/>
            <person name="Chen S."/>
            <person name="Feng W."/>
        </authorList>
    </citation>
    <scope>NUCLEOTIDE SEQUENCE [LARGE SCALE GENOMIC DNA]</scope>
    <source>
        <strain evidence="4">DH-2019</strain>
    </source>
</reference>
<evidence type="ECO:0000256" key="1">
    <source>
        <dbReference type="SAM" id="MobiDB-lite"/>
    </source>
</evidence>
<dbReference type="PANTHER" id="PTHR33913">
    <property type="entry name" value="ALEURONE LAYER MORPHOGENESIS PROTEIN"/>
    <property type="match status" value="1"/>
</dbReference>
<dbReference type="InterPro" id="IPR057237">
    <property type="entry name" value="DUF7915"/>
</dbReference>
<protein>
    <submittedName>
        <fullName evidence="4">Uncharacterized protein</fullName>
    </submittedName>
</protein>
<dbReference type="InterPro" id="IPR057235">
    <property type="entry name" value="DUF7913"/>
</dbReference>
<gene>
    <name evidence="4" type="ORF">DH2020_029173</name>
</gene>
<proteinExistence type="predicted"/>